<feature type="domain" description="4Fe-4S ferredoxin-type" evidence="4">
    <location>
        <begin position="205"/>
        <end position="234"/>
    </location>
</feature>
<proteinExistence type="predicted"/>
<keyword evidence="2" id="KW-0408">Iron</keyword>
<dbReference type="Gene3D" id="3.30.70.20">
    <property type="match status" value="1"/>
</dbReference>
<dbReference type="AlphaFoldDB" id="A0A4R1QDI7"/>
<dbReference type="STRING" id="1650663.GCA_001486665_01200"/>
<evidence type="ECO:0000256" key="3">
    <source>
        <dbReference type="ARBA" id="ARBA00023014"/>
    </source>
</evidence>
<evidence type="ECO:0000313" key="6">
    <source>
        <dbReference type="Proteomes" id="UP000295184"/>
    </source>
</evidence>
<dbReference type="SUPFAM" id="SSF54862">
    <property type="entry name" value="4Fe-4S ferredoxins"/>
    <property type="match status" value="1"/>
</dbReference>
<dbReference type="InterPro" id="IPR029039">
    <property type="entry name" value="Flavoprotein-like_sf"/>
</dbReference>
<dbReference type="Proteomes" id="UP000295184">
    <property type="component" value="Unassembled WGS sequence"/>
</dbReference>
<dbReference type="GO" id="GO:0051536">
    <property type="term" value="F:iron-sulfur cluster binding"/>
    <property type="evidence" value="ECO:0007669"/>
    <property type="project" value="UniProtKB-KW"/>
</dbReference>
<accession>A0A4R1QDI7</accession>
<evidence type="ECO:0000256" key="1">
    <source>
        <dbReference type="ARBA" id="ARBA00022723"/>
    </source>
</evidence>
<reference evidence="5 6" key="1">
    <citation type="submission" date="2019-03" db="EMBL/GenBank/DDBJ databases">
        <title>Genomic Encyclopedia of Type Strains, Phase IV (KMG-IV): sequencing the most valuable type-strain genomes for metagenomic binning, comparative biology and taxonomic classification.</title>
        <authorList>
            <person name="Goeker M."/>
        </authorList>
    </citation>
    <scope>NUCLEOTIDE SEQUENCE [LARGE SCALE GENOMIC DNA]</scope>
    <source>
        <strain evidence="5 6">DSM 100451</strain>
    </source>
</reference>
<dbReference type="EMBL" id="SLUM01000060">
    <property type="protein sequence ID" value="TCL47993.1"/>
    <property type="molecule type" value="Genomic_DNA"/>
</dbReference>
<evidence type="ECO:0000313" key="5">
    <source>
        <dbReference type="EMBL" id="TCL47993.1"/>
    </source>
</evidence>
<dbReference type="Pfam" id="PF13237">
    <property type="entry name" value="Fer4_10"/>
    <property type="match status" value="1"/>
</dbReference>
<evidence type="ECO:0000259" key="4">
    <source>
        <dbReference type="PROSITE" id="PS51379"/>
    </source>
</evidence>
<dbReference type="InterPro" id="IPR017900">
    <property type="entry name" value="4Fe4S_Fe_S_CS"/>
</dbReference>
<dbReference type="RefSeq" id="WP_058963674.1">
    <property type="nucleotide sequence ID" value="NZ_CABKVM010000015.1"/>
</dbReference>
<feature type="domain" description="4Fe-4S ferredoxin-type" evidence="4">
    <location>
        <begin position="177"/>
        <end position="204"/>
    </location>
</feature>
<keyword evidence="1" id="KW-0479">Metal-binding</keyword>
<comment type="caution">
    <text evidence="5">The sequence shown here is derived from an EMBL/GenBank/DDBJ whole genome shotgun (WGS) entry which is preliminary data.</text>
</comment>
<dbReference type="PROSITE" id="PS51379">
    <property type="entry name" value="4FE4S_FER_2"/>
    <property type="match status" value="2"/>
</dbReference>
<dbReference type="SUPFAM" id="SSF52218">
    <property type="entry name" value="Flavoproteins"/>
    <property type="match status" value="1"/>
</dbReference>
<evidence type="ECO:0000256" key="2">
    <source>
        <dbReference type="ARBA" id="ARBA00023004"/>
    </source>
</evidence>
<gene>
    <name evidence="5" type="ORF">EDD77_1604</name>
</gene>
<organism evidence="5 6">
    <name type="scientific">Allofournierella massiliensis</name>
    <dbReference type="NCBI Taxonomy" id="1650663"/>
    <lineage>
        <taxon>Bacteria</taxon>
        <taxon>Bacillati</taxon>
        <taxon>Bacillota</taxon>
        <taxon>Clostridia</taxon>
        <taxon>Eubacteriales</taxon>
        <taxon>Oscillospiraceae</taxon>
        <taxon>Allofournierella</taxon>
    </lineage>
</organism>
<dbReference type="GO" id="GO:0046872">
    <property type="term" value="F:metal ion binding"/>
    <property type="evidence" value="ECO:0007669"/>
    <property type="project" value="UniProtKB-KW"/>
</dbReference>
<dbReference type="PROSITE" id="PS00198">
    <property type="entry name" value="4FE4S_FER_1"/>
    <property type="match status" value="1"/>
</dbReference>
<keyword evidence="3" id="KW-0411">Iron-sulfur</keyword>
<dbReference type="GeneID" id="97382355"/>
<name>A0A4R1QDI7_9FIRM</name>
<dbReference type="InterPro" id="IPR017896">
    <property type="entry name" value="4Fe4S_Fe-S-bd"/>
</dbReference>
<sequence length="259" mass="27599">MKIEQVQMICFSGTGTTRAVAQAVAQGTGLPVKEWDCLPQRANAPFQPDEHTLTILAVPSFGGRAPAPMAQRLEQMKGCGPVVLLSVYGARASEDTLVELYDLAEKTGYQPIAAGEFVARHSIATRIAAHRPSEDDLAQARELGKQALELAEGLAPEARPVLEIPGNRPYKKFGGSAARPLASDACVECGRCADQCAVGAIPAENPRETDHTVCITCMRCVAVCPMQARSLPAAAQAATLEKLSKICDENRANQTWLAC</sequence>
<dbReference type="OrthoDB" id="9813995at2"/>
<dbReference type="Gene3D" id="3.40.50.360">
    <property type="match status" value="1"/>
</dbReference>
<protein>
    <recommendedName>
        <fullName evidence="4">4Fe-4S ferredoxin-type domain-containing protein</fullName>
    </recommendedName>
</protein>